<dbReference type="PROSITE" id="PS00123">
    <property type="entry name" value="ALKALINE_PHOSPHATASE"/>
    <property type="match status" value="1"/>
</dbReference>
<evidence type="ECO:0000256" key="8">
    <source>
        <dbReference type="ARBA" id="ARBA00022842"/>
    </source>
</evidence>
<protein>
    <submittedName>
        <fullName evidence="11">Alkaline phosphatase</fullName>
        <ecNumber evidence="11">3.1.3.1</ecNumber>
    </submittedName>
</protein>
<dbReference type="Gene3D" id="1.10.60.40">
    <property type="match status" value="1"/>
</dbReference>
<keyword evidence="5" id="KW-0479">Metal-binding</keyword>
<evidence type="ECO:0000256" key="3">
    <source>
        <dbReference type="ARBA" id="ARBA00005984"/>
    </source>
</evidence>
<evidence type="ECO:0000256" key="9">
    <source>
        <dbReference type="RuleBase" id="RU003946"/>
    </source>
</evidence>
<dbReference type="SUPFAM" id="SSF53649">
    <property type="entry name" value="Alkaline phosphatase-like"/>
    <property type="match status" value="1"/>
</dbReference>
<dbReference type="Gene3D" id="3.40.720.10">
    <property type="entry name" value="Alkaline Phosphatase, subunit A"/>
    <property type="match status" value="1"/>
</dbReference>
<dbReference type="RefSeq" id="WP_315945858.1">
    <property type="nucleotide sequence ID" value="NZ_JAWCUA010000003.1"/>
</dbReference>
<dbReference type="InterPro" id="IPR018299">
    <property type="entry name" value="Alkaline_phosphatase_AS"/>
</dbReference>
<organism evidence="11 12">
    <name type="scientific">Psychrosphaera aquimarina</name>
    <dbReference type="NCBI Taxonomy" id="2044854"/>
    <lineage>
        <taxon>Bacteria</taxon>
        <taxon>Pseudomonadati</taxon>
        <taxon>Pseudomonadota</taxon>
        <taxon>Gammaproteobacteria</taxon>
        <taxon>Alteromonadales</taxon>
        <taxon>Pseudoalteromonadaceae</taxon>
        <taxon>Psychrosphaera</taxon>
    </lineage>
</organism>
<keyword evidence="10" id="KW-0732">Signal</keyword>
<comment type="similarity">
    <text evidence="3 9">Belongs to the alkaline phosphatase family.</text>
</comment>
<evidence type="ECO:0000256" key="5">
    <source>
        <dbReference type="ARBA" id="ARBA00022723"/>
    </source>
</evidence>
<evidence type="ECO:0000256" key="6">
    <source>
        <dbReference type="ARBA" id="ARBA00022801"/>
    </source>
</evidence>
<comment type="cofactor">
    <cofactor evidence="1">
        <name>Mg(2+)</name>
        <dbReference type="ChEBI" id="CHEBI:18420"/>
    </cofactor>
</comment>
<dbReference type="CDD" id="cd16012">
    <property type="entry name" value="ALP"/>
    <property type="match status" value="1"/>
</dbReference>
<dbReference type="InterPro" id="IPR017850">
    <property type="entry name" value="Alkaline_phosphatase_core_sf"/>
</dbReference>
<gene>
    <name evidence="11" type="ORF">RT723_03120</name>
</gene>
<dbReference type="EMBL" id="JAWCUA010000003">
    <property type="protein sequence ID" value="MDU0112009.1"/>
    <property type="molecule type" value="Genomic_DNA"/>
</dbReference>
<evidence type="ECO:0000256" key="7">
    <source>
        <dbReference type="ARBA" id="ARBA00022833"/>
    </source>
</evidence>
<proteinExistence type="inferred from homology"/>
<dbReference type="SMART" id="SM00098">
    <property type="entry name" value="alkPPc"/>
    <property type="match status" value="1"/>
</dbReference>
<keyword evidence="7" id="KW-0862">Zinc</keyword>
<name>A0ABU3QX49_9GAMM</name>
<sequence>MKKTLLITCMTLLLAACGNESQVNKTQPVKNIIMVVSDGTGPAYTTAYRYYNDDPTTETIEETVFDRHLVGMASTYPARVSGYVTDSAAAATALSTGIKSYNGAIGVDVNKQPIQTVLEYAKLTGKKTGVVVTSQINHATPASYLAHNESRKNYDAIANSYIDDGIKADVYLGGGWKYFIRDDRNLVEEFKTAGFQYVDNYDQLGSLKANTPVLGLFDKVGLPWALDDKHPNRLSIMTKAAIKQLENDNGYFMLIEASQVDWAGHGNDIASAMTEINDLAITMEYLEEYVKLHPDTLVILTADHSTGGLTIAANGKYEWNPEFIRTMTESATSIANKLIASPIDKTLVEELFHFPVSDEEVNRLQQAKIEQQTSTSEYNPPVYNAVKAIIDKRTNTGWTTSGHTGVDVQVFAMGVNTDMFKGIIDNTDIAKNIFTLLGR</sequence>
<dbReference type="GO" id="GO:0004035">
    <property type="term" value="F:alkaline phosphatase activity"/>
    <property type="evidence" value="ECO:0007669"/>
    <property type="project" value="UniProtKB-EC"/>
</dbReference>
<dbReference type="PROSITE" id="PS51257">
    <property type="entry name" value="PROKAR_LIPOPROTEIN"/>
    <property type="match status" value="1"/>
</dbReference>
<dbReference type="PANTHER" id="PTHR11596">
    <property type="entry name" value="ALKALINE PHOSPHATASE"/>
    <property type="match status" value="1"/>
</dbReference>
<dbReference type="InterPro" id="IPR001952">
    <property type="entry name" value="Alkaline_phosphatase"/>
</dbReference>
<feature type="signal peptide" evidence="10">
    <location>
        <begin position="1"/>
        <end position="21"/>
    </location>
</feature>
<dbReference type="PRINTS" id="PR00113">
    <property type="entry name" value="ALKPHPHTASE"/>
</dbReference>
<keyword evidence="4" id="KW-0597">Phosphoprotein</keyword>
<feature type="chain" id="PRO_5045725331" evidence="10">
    <location>
        <begin position="22"/>
        <end position="439"/>
    </location>
</feature>
<evidence type="ECO:0000256" key="10">
    <source>
        <dbReference type="SAM" id="SignalP"/>
    </source>
</evidence>
<accession>A0ABU3QX49</accession>
<evidence type="ECO:0000313" key="11">
    <source>
        <dbReference type="EMBL" id="MDU0112009.1"/>
    </source>
</evidence>
<dbReference type="Proteomes" id="UP001257914">
    <property type="component" value="Unassembled WGS sequence"/>
</dbReference>
<keyword evidence="6 11" id="KW-0378">Hydrolase</keyword>
<evidence type="ECO:0000256" key="2">
    <source>
        <dbReference type="ARBA" id="ARBA00001947"/>
    </source>
</evidence>
<dbReference type="Pfam" id="PF00245">
    <property type="entry name" value="Alk_phosphatase"/>
    <property type="match status" value="1"/>
</dbReference>
<evidence type="ECO:0000313" key="12">
    <source>
        <dbReference type="Proteomes" id="UP001257914"/>
    </source>
</evidence>
<comment type="caution">
    <text evidence="11">The sequence shown here is derived from an EMBL/GenBank/DDBJ whole genome shotgun (WGS) entry which is preliminary data.</text>
</comment>
<dbReference type="PANTHER" id="PTHR11596:SF5">
    <property type="entry name" value="ALKALINE PHOSPHATASE"/>
    <property type="match status" value="1"/>
</dbReference>
<evidence type="ECO:0000256" key="1">
    <source>
        <dbReference type="ARBA" id="ARBA00001946"/>
    </source>
</evidence>
<dbReference type="EC" id="3.1.3.1" evidence="11"/>
<keyword evidence="8" id="KW-0460">Magnesium</keyword>
<comment type="cofactor">
    <cofactor evidence="2">
        <name>Zn(2+)</name>
        <dbReference type="ChEBI" id="CHEBI:29105"/>
    </cofactor>
</comment>
<reference evidence="11 12" key="1">
    <citation type="submission" date="2023-10" db="EMBL/GenBank/DDBJ databases">
        <title>Psychrosphaera aquimaarina strain SW33 isolated from seawater.</title>
        <authorList>
            <person name="Bayburt H."/>
            <person name="Kim J.M."/>
            <person name="Choi B.J."/>
            <person name="Jeon C.O."/>
        </authorList>
    </citation>
    <scope>NUCLEOTIDE SEQUENCE [LARGE SCALE GENOMIC DNA]</scope>
    <source>
        <strain evidence="11 12">KCTC 52743</strain>
    </source>
</reference>
<evidence type="ECO:0000256" key="4">
    <source>
        <dbReference type="ARBA" id="ARBA00022553"/>
    </source>
</evidence>
<keyword evidence="12" id="KW-1185">Reference proteome</keyword>